<keyword evidence="3" id="KW-1185">Reference proteome</keyword>
<dbReference type="SUPFAM" id="SSF53448">
    <property type="entry name" value="Nucleotide-diphospho-sugar transferases"/>
    <property type="match status" value="1"/>
</dbReference>
<dbReference type="Proteomes" id="UP000490800">
    <property type="component" value="Unassembled WGS sequence"/>
</dbReference>
<sequence>MNYLIRSKLVSIIIPTYNRENLLHRPIESVLNQTYSNWELLIVDDGSQDNTRQLIESYSQKDSRIKYIANDRSKGPSGARNSGIIQSEGEYIAFLDSDDEWLEHHLLDSIEILEKKNVEVCFSLWIEKHAEKEIRVFDPLHTQNNLKQKASLFETYKNAIIFDDRFFEHYATDDGWFYHINTMVIQRQVLNRVGLLNEKYFTGEDTEFFIRFFAESKIALINNYHFLYHQTPDSLYNFFDRSQVDIESLCKDKALCDKITNSGINSNEIRLMIRKRVQQSKRIKDKKKCFRTIDGAIARKYLTLSYINRDDFRKSVYFCLLSLRYRFNKNKILYLFNLLPFRKTRAINQMELDFY</sequence>
<feature type="domain" description="Glycosyltransferase 2-like" evidence="1">
    <location>
        <begin position="11"/>
        <end position="136"/>
    </location>
</feature>
<dbReference type="EMBL" id="RHLK01000002">
    <property type="protein sequence ID" value="MVO98649.1"/>
    <property type="molecule type" value="Genomic_DNA"/>
</dbReference>
<evidence type="ECO:0000313" key="3">
    <source>
        <dbReference type="Proteomes" id="UP000490800"/>
    </source>
</evidence>
<dbReference type="PANTHER" id="PTHR43685:SF2">
    <property type="entry name" value="GLYCOSYLTRANSFERASE 2-LIKE DOMAIN-CONTAINING PROTEIN"/>
    <property type="match status" value="1"/>
</dbReference>
<dbReference type="InterPro" id="IPR050834">
    <property type="entry name" value="Glycosyltransf_2"/>
</dbReference>
<evidence type="ECO:0000259" key="1">
    <source>
        <dbReference type="Pfam" id="PF00535"/>
    </source>
</evidence>
<proteinExistence type="predicted"/>
<dbReference type="OrthoDB" id="9785185at2"/>
<dbReference type="PANTHER" id="PTHR43685">
    <property type="entry name" value="GLYCOSYLTRANSFERASE"/>
    <property type="match status" value="1"/>
</dbReference>
<reference evidence="2 3" key="1">
    <citation type="journal article" date="2019" name="Microorganisms">
        <title>Paenibacillus lutrae sp. nov., A Chitinolytic Species Isolated from A River Otter in Castril Natural Park, Granada, Spain.</title>
        <authorList>
            <person name="Rodriguez M."/>
            <person name="Reina J.C."/>
            <person name="Bejar V."/>
            <person name="Llamas I."/>
        </authorList>
    </citation>
    <scope>NUCLEOTIDE SEQUENCE [LARGE SCALE GENOMIC DNA]</scope>
    <source>
        <strain evidence="2 3">N10</strain>
    </source>
</reference>
<dbReference type="Gene3D" id="3.90.550.10">
    <property type="entry name" value="Spore Coat Polysaccharide Biosynthesis Protein SpsA, Chain A"/>
    <property type="match status" value="1"/>
</dbReference>
<gene>
    <name evidence="2" type="ORF">EDM21_03710</name>
</gene>
<dbReference type="InterPro" id="IPR001173">
    <property type="entry name" value="Glyco_trans_2-like"/>
</dbReference>
<dbReference type="CDD" id="cd00761">
    <property type="entry name" value="Glyco_tranf_GTA_type"/>
    <property type="match status" value="1"/>
</dbReference>
<organism evidence="2 3">
    <name type="scientific">Paenibacillus lutrae</name>
    <dbReference type="NCBI Taxonomy" id="2078573"/>
    <lineage>
        <taxon>Bacteria</taxon>
        <taxon>Bacillati</taxon>
        <taxon>Bacillota</taxon>
        <taxon>Bacilli</taxon>
        <taxon>Bacillales</taxon>
        <taxon>Paenibacillaceae</taxon>
        <taxon>Paenibacillus</taxon>
    </lineage>
</organism>
<name>A0A7X3FFE7_9BACL</name>
<dbReference type="RefSeq" id="WP_157333044.1">
    <property type="nucleotide sequence ID" value="NZ_RHLK01000002.1"/>
</dbReference>
<dbReference type="Pfam" id="PF00535">
    <property type="entry name" value="Glycos_transf_2"/>
    <property type="match status" value="1"/>
</dbReference>
<dbReference type="InterPro" id="IPR029044">
    <property type="entry name" value="Nucleotide-diphossugar_trans"/>
</dbReference>
<accession>A0A7X3FFE7</accession>
<protein>
    <submittedName>
        <fullName evidence="2">Glycosyltransferase</fullName>
    </submittedName>
</protein>
<keyword evidence="2" id="KW-0808">Transferase</keyword>
<comment type="caution">
    <text evidence="2">The sequence shown here is derived from an EMBL/GenBank/DDBJ whole genome shotgun (WGS) entry which is preliminary data.</text>
</comment>
<dbReference type="AlphaFoldDB" id="A0A7X3FFE7"/>
<dbReference type="GO" id="GO:0016740">
    <property type="term" value="F:transferase activity"/>
    <property type="evidence" value="ECO:0007669"/>
    <property type="project" value="UniProtKB-KW"/>
</dbReference>
<evidence type="ECO:0000313" key="2">
    <source>
        <dbReference type="EMBL" id="MVO98649.1"/>
    </source>
</evidence>